<comment type="caution">
    <text evidence="1">The sequence shown here is derived from an EMBL/GenBank/DDBJ whole genome shotgun (WGS) entry which is preliminary data.</text>
</comment>
<dbReference type="EMBL" id="PFEV01000134">
    <property type="protein sequence ID" value="PIV70865.1"/>
    <property type="molecule type" value="Genomic_DNA"/>
</dbReference>
<feature type="non-terminal residue" evidence="1">
    <location>
        <position position="1"/>
    </location>
</feature>
<dbReference type="Proteomes" id="UP000228762">
    <property type="component" value="Unassembled WGS sequence"/>
</dbReference>
<reference evidence="2" key="1">
    <citation type="submission" date="2017-09" db="EMBL/GenBank/DDBJ databases">
        <title>Depth-based differentiation of microbial function through sediment-hosted aquifers and enrichment of novel symbionts in the deep terrestrial subsurface.</title>
        <authorList>
            <person name="Probst A.J."/>
            <person name="Ladd B."/>
            <person name="Jarett J.K."/>
            <person name="Geller-Mcgrath D.E."/>
            <person name="Sieber C.M.K."/>
            <person name="Emerson J.B."/>
            <person name="Anantharaman K."/>
            <person name="Thomas B.C."/>
            <person name="Malmstrom R."/>
            <person name="Stieglmeier M."/>
            <person name="Klingl A."/>
            <person name="Woyke T."/>
            <person name="Ryan C.M."/>
            <person name="Banfield J.F."/>
        </authorList>
    </citation>
    <scope>NUCLEOTIDE SEQUENCE [LARGE SCALE GENOMIC DNA]</scope>
</reference>
<protein>
    <recommendedName>
        <fullName evidence="3">Fibronectin type-III domain-containing protein</fullName>
    </recommendedName>
</protein>
<evidence type="ECO:0008006" key="3">
    <source>
        <dbReference type="Google" id="ProtNLM"/>
    </source>
</evidence>
<organism evidence="1 2">
    <name type="scientific">Candidatus Roizmanbacteria bacterium CG17_big_fil_post_rev_8_21_14_2_50_39_7</name>
    <dbReference type="NCBI Taxonomy" id="1974858"/>
    <lineage>
        <taxon>Bacteria</taxon>
        <taxon>Candidatus Roizmaniibacteriota</taxon>
    </lineage>
</organism>
<dbReference type="AlphaFoldDB" id="A0A2M7EK04"/>
<evidence type="ECO:0000313" key="1">
    <source>
        <dbReference type="EMBL" id="PIV70865.1"/>
    </source>
</evidence>
<sequence length="76" mass="8188">HKLFIKGLFAQTNYILVVKGRDKIGNEATSDTQRVTTATDTRPPQILNVRIEGGVIPPVGGAGQESIAQLVVSWDT</sequence>
<gene>
    <name evidence="1" type="ORF">COW57_02855</name>
</gene>
<name>A0A2M7EK04_9BACT</name>
<evidence type="ECO:0000313" key="2">
    <source>
        <dbReference type="Proteomes" id="UP000228762"/>
    </source>
</evidence>
<proteinExistence type="predicted"/>
<accession>A0A2M7EK04</accession>